<gene>
    <name evidence="6" type="ORF">J1N35_012014</name>
</gene>
<dbReference type="EMBL" id="JAIQCV010000004">
    <property type="protein sequence ID" value="KAH1108246.1"/>
    <property type="molecule type" value="Genomic_DNA"/>
</dbReference>
<dbReference type="GO" id="GO:0006397">
    <property type="term" value="P:mRNA processing"/>
    <property type="evidence" value="ECO:0007669"/>
    <property type="project" value="UniProtKB-KW"/>
</dbReference>
<dbReference type="AlphaFoldDB" id="A0A9D3W3S1"/>
<dbReference type="Proteomes" id="UP000828251">
    <property type="component" value="Unassembled WGS sequence"/>
</dbReference>
<dbReference type="Gene3D" id="3.30.70.330">
    <property type="match status" value="1"/>
</dbReference>
<dbReference type="SMART" id="SM00360">
    <property type="entry name" value="RRM"/>
    <property type="match status" value="1"/>
</dbReference>
<name>A0A9D3W3S1_9ROSI</name>
<dbReference type="Pfam" id="PF00076">
    <property type="entry name" value="RRM_1"/>
    <property type="match status" value="1"/>
</dbReference>
<dbReference type="InterPro" id="IPR012677">
    <property type="entry name" value="Nucleotide-bd_a/b_plait_sf"/>
</dbReference>
<keyword evidence="1" id="KW-0507">mRNA processing</keyword>
<evidence type="ECO:0000259" key="5">
    <source>
        <dbReference type="PROSITE" id="PS50102"/>
    </source>
</evidence>
<dbReference type="PROSITE" id="PS50102">
    <property type="entry name" value="RRM"/>
    <property type="match status" value="1"/>
</dbReference>
<comment type="caution">
    <text evidence="6">The sequence shown here is derived from an EMBL/GenBank/DDBJ whole genome shotgun (WGS) entry which is preliminary data.</text>
</comment>
<evidence type="ECO:0000313" key="7">
    <source>
        <dbReference type="Proteomes" id="UP000828251"/>
    </source>
</evidence>
<protein>
    <recommendedName>
        <fullName evidence="5">RRM domain-containing protein</fullName>
    </recommendedName>
</protein>
<accession>A0A9D3W3S1</accession>
<evidence type="ECO:0000256" key="4">
    <source>
        <dbReference type="PROSITE-ProRule" id="PRU00176"/>
    </source>
</evidence>
<keyword evidence="3" id="KW-0508">mRNA splicing</keyword>
<keyword evidence="7" id="KW-1185">Reference proteome</keyword>
<dbReference type="SUPFAM" id="SSF54928">
    <property type="entry name" value="RNA-binding domain, RBD"/>
    <property type="match status" value="1"/>
</dbReference>
<dbReference type="GO" id="GO:0003723">
    <property type="term" value="F:RNA binding"/>
    <property type="evidence" value="ECO:0007669"/>
    <property type="project" value="UniProtKB-UniRule"/>
</dbReference>
<evidence type="ECO:0000256" key="3">
    <source>
        <dbReference type="ARBA" id="ARBA00023187"/>
    </source>
</evidence>
<evidence type="ECO:0000256" key="1">
    <source>
        <dbReference type="ARBA" id="ARBA00022664"/>
    </source>
</evidence>
<dbReference type="GO" id="GO:0008380">
    <property type="term" value="P:RNA splicing"/>
    <property type="evidence" value="ECO:0007669"/>
    <property type="project" value="UniProtKB-KW"/>
</dbReference>
<keyword evidence="4" id="KW-0694">RNA-binding</keyword>
<dbReference type="InterPro" id="IPR050907">
    <property type="entry name" value="SRSF"/>
</dbReference>
<dbReference type="InterPro" id="IPR000504">
    <property type="entry name" value="RRM_dom"/>
</dbReference>
<organism evidence="6 7">
    <name type="scientific">Gossypium stocksii</name>
    <dbReference type="NCBI Taxonomy" id="47602"/>
    <lineage>
        <taxon>Eukaryota</taxon>
        <taxon>Viridiplantae</taxon>
        <taxon>Streptophyta</taxon>
        <taxon>Embryophyta</taxon>
        <taxon>Tracheophyta</taxon>
        <taxon>Spermatophyta</taxon>
        <taxon>Magnoliopsida</taxon>
        <taxon>eudicotyledons</taxon>
        <taxon>Gunneridae</taxon>
        <taxon>Pentapetalae</taxon>
        <taxon>rosids</taxon>
        <taxon>malvids</taxon>
        <taxon>Malvales</taxon>
        <taxon>Malvaceae</taxon>
        <taxon>Malvoideae</taxon>
        <taxon>Gossypium</taxon>
    </lineage>
</organism>
<dbReference type="GO" id="GO:0005681">
    <property type="term" value="C:spliceosomal complex"/>
    <property type="evidence" value="ECO:0007669"/>
    <property type="project" value="UniProtKB-KW"/>
</dbReference>
<reference evidence="6 7" key="1">
    <citation type="journal article" date="2021" name="Plant Biotechnol. J.">
        <title>Multi-omics assisted identification of the key and species-specific regulatory components of drought-tolerant mechanisms in Gossypium stocksii.</title>
        <authorList>
            <person name="Yu D."/>
            <person name="Ke L."/>
            <person name="Zhang D."/>
            <person name="Wu Y."/>
            <person name="Sun Y."/>
            <person name="Mei J."/>
            <person name="Sun J."/>
            <person name="Sun Y."/>
        </authorList>
    </citation>
    <scope>NUCLEOTIDE SEQUENCE [LARGE SCALE GENOMIC DNA]</scope>
    <source>
        <strain evidence="7">cv. E1</strain>
        <tissue evidence="6">Leaf</tissue>
    </source>
</reference>
<proteinExistence type="predicted"/>
<dbReference type="CDD" id="cd00590">
    <property type="entry name" value="RRM_SF"/>
    <property type="match status" value="1"/>
</dbReference>
<evidence type="ECO:0000256" key="2">
    <source>
        <dbReference type="ARBA" id="ARBA00022728"/>
    </source>
</evidence>
<feature type="domain" description="RRM" evidence="5">
    <location>
        <begin position="15"/>
        <end position="92"/>
    </location>
</feature>
<dbReference type="InterPro" id="IPR035979">
    <property type="entry name" value="RBD_domain_sf"/>
</dbReference>
<keyword evidence="2" id="KW-0747">Spliceosome</keyword>
<sequence length="255" mass="30285">MENVELKVGESGSVKTVFVYNILTSMHWKGLWALFGYHGDVIGTFIPSKRCRNGKRFGFVRFSNERDALRAIMRLNGFFLLGMRIKVKMARYNGKRKFWRYASDKKDQEQSVEMLQETKTEDRIDNFVRNDLKTEIRKVQGHVEDELLWNLQKCLVCELVSVCDSKSLIDRLAKIGLREILVRRIQGRFFLVEIPDEELLDMLRQTDWSYLKDFFINIVPWSEKLKIKERVTWIEVSGVPLHCWNYETFKQMSRL</sequence>
<dbReference type="PANTHER" id="PTHR23147">
    <property type="entry name" value="SERINE/ARGININE RICH SPLICING FACTOR"/>
    <property type="match status" value="1"/>
</dbReference>
<evidence type="ECO:0000313" key="6">
    <source>
        <dbReference type="EMBL" id="KAH1108246.1"/>
    </source>
</evidence>
<dbReference type="OrthoDB" id="999103at2759"/>